<dbReference type="PANTHER" id="PTHR10794:SF96">
    <property type="entry name" value="PROTEIN ABHD15-LIKE"/>
    <property type="match status" value="1"/>
</dbReference>
<evidence type="ECO:0000256" key="1">
    <source>
        <dbReference type="ARBA" id="ARBA00010884"/>
    </source>
</evidence>
<dbReference type="OMA" id="FIFCHTH"/>
<keyword evidence="3" id="KW-1185">Reference proteome</keyword>
<dbReference type="SUPFAM" id="SSF53474">
    <property type="entry name" value="alpha/beta-Hydrolases"/>
    <property type="match status" value="1"/>
</dbReference>
<reference evidence="2" key="2">
    <citation type="submission" date="2025-08" db="UniProtKB">
        <authorList>
            <consortium name="Ensembl"/>
        </authorList>
    </citation>
    <scope>IDENTIFICATION</scope>
</reference>
<name>A0A3P8W121_CYNSE</name>
<dbReference type="GO" id="GO:0047372">
    <property type="term" value="F:monoacylglycerol lipase activity"/>
    <property type="evidence" value="ECO:0007669"/>
    <property type="project" value="TreeGrafter"/>
</dbReference>
<dbReference type="Ensembl" id="ENSCSET00000020501.1">
    <property type="protein sequence ID" value="ENSCSEP00000020252.1"/>
    <property type="gene ID" value="ENSCSEG00000012915.1"/>
</dbReference>
<sequence>MTPTGGTCSSFIFCHTHFYNTVCKLLVLYCCWNSQGIQKVPSITCIFYSPTGLAVSQSHRRQLNPSKHFWCPLRRQFMSVVEYVHSCHPSSVLVAVSEGSSSGILLSYLGECGSGTYLTAAADISPVLLGQLWFETVMLPIYRWGALFQRKLSFRTVLDVDRVLSLSSLRAFEETKSTTSDPAKDWDSYWERNEPLRDADEVAVPVLCICSRDNPLLPPASTLPITLFQSNPYFFLVLTEKGGHCGFNIGDKGCWSHTAVLGFFRVVADFLKGEEQDLGILASSRGEYNLFGRPRPQGNVQSNIDAEEVNFTWKRSYTR</sequence>
<reference evidence="2 3" key="1">
    <citation type="journal article" date="2014" name="Nat. Genet.">
        <title>Whole-genome sequence of a flatfish provides insights into ZW sex chromosome evolution and adaptation to a benthic lifestyle.</title>
        <authorList>
            <person name="Chen S."/>
            <person name="Zhang G."/>
            <person name="Shao C."/>
            <person name="Huang Q."/>
            <person name="Liu G."/>
            <person name="Zhang P."/>
            <person name="Song W."/>
            <person name="An N."/>
            <person name="Chalopin D."/>
            <person name="Volff J.N."/>
            <person name="Hong Y."/>
            <person name="Li Q."/>
            <person name="Sha Z."/>
            <person name="Zhou H."/>
            <person name="Xie M."/>
            <person name="Yu Q."/>
            <person name="Liu Y."/>
            <person name="Xiang H."/>
            <person name="Wang N."/>
            <person name="Wu K."/>
            <person name="Yang C."/>
            <person name="Zhou Q."/>
            <person name="Liao X."/>
            <person name="Yang L."/>
            <person name="Hu Q."/>
            <person name="Zhang J."/>
            <person name="Meng L."/>
            <person name="Jin L."/>
            <person name="Tian Y."/>
            <person name="Lian J."/>
            <person name="Yang J."/>
            <person name="Miao G."/>
            <person name="Liu S."/>
            <person name="Liang Z."/>
            <person name="Yan F."/>
            <person name="Li Y."/>
            <person name="Sun B."/>
            <person name="Zhang H."/>
            <person name="Zhang J."/>
            <person name="Zhu Y."/>
            <person name="Du M."/>
            <person name="Zhao Y."/>
            <person name="Schartl M."/>
            <person name="Tang Q."/>
            <person name="Wang J."/>
        </authorList>
    </citation>
    <scope>NUCLEOTIDE SEQUENCE</scope>
</reference>
<dbReference type="PANTHER" id="PTHR10794">
    <property type="entry name" value="ABHYDROLASE DOMAIN-CONTAINING PROTEIN"/>
    <property type="match status" value="1"/>
</dbReference>
<dbReference type="GeneTree" id="ENSGT00950000182902"/>
<protein>
    <recommendedName>
        <fullName evidence="4">Abhydrolase domain containing 15a</fullName>
    </recommendedName>
</protein>
<dbReference type="STRING" id="244447.ENSCSEP00000020252"/>
<dbReference type="Proteomes" id="UP000265120">
    <property type="component" value="Chromosome 19"/>
</dbReference>
<evidence type="ECO:0008006" key="4">
    <source>
        <dbReference type="Google" id="ProtNLM"/>
    </source>
</evidence>
<dbReference type="InterPro" id="IPR029058">
    <property type="entry name" value="AB_hydrolase_fold"/>
</dbReference>
<reference evidence="2" key="3">
    <citation type="submission" date="2025-09" db="UniProtKB">
        <authorList>
            <consortium name="Ensembl"/>
        </authorList>
    </citation>
    <scope>IDENTIFICATION</scope>
</reference>
<accession>A0A3P8W121</accession>
<dbReference type="AlphaFoldDB" id="A0A3P8W121"/>
<organism evidence="2 3">
    <name type="scientific">Cynoglossus semilaevis</name>
    <name type="common">Tongue sole</name>
    <dbReference type="NCBI Taxonomy" id="244447"/>
    <lineage>
        <taxon>Eukaryota</taxon>
        <taxon>Metazoa</taxon>
        <taxon>Chordata</taxon>
        <taxon>Craniata</taxon>
        <taxon>Vertebrata</taxon>
        <taxon>Euteleostomi</taxon>
        <taxon>Actinopterygii</taxon>
        <taxon>Neopterygii</taxon>
        <taxon>Teleostei</taxon>
        <taxon>Neoteleostei</taxon>
        <taxon>Acanthomorphata</taxon>
        <taxon>Carangaria</taxon>
        <taxon>Pleuronectiformes</taxon>
        <taxon>Pleuronectoidei</taxon>
        <taxon>Cynoglossidae</taxon>
        <taxon>Cynoglossinae</taxon>
        <taxon>Cynoglossus</taxon>
    </lineage>
</organism>
<dbReference type="InParanoid" id="A0A3P8W121"/>
<comment type="similarity">
    <text evidence="1">Belongs to the AB hydrolase superfamily. AB hydrolase 4 family.</text>
</comment>
<proteinExistence type="inferred from homology"/>
<dbReference type="GO" id="GO:0034338">
    <property type="term" value="F:short-chain carboxylesterase activity"/>
    <property type="evidence" value="ECO:0007669"/>
    <property type="project" value="TreeGrafter"/>
</dbReference>
<evidence type="ECO:0000313" key="2">
    <source>
        <dbReference type="Ensembl" id="ENSCSEP00000020252.1"/>
    </source>
</evidence>
<dbReference type="InterPro" id="IPR050960">
    <property type="entry name" value="AB_hydrolase_4_sf"/>
</dbReference>
<evidence type="ECO:0000313" key="3">
    <source>
        <dbReference type="Proteomes" id="UP000265120"/>
    </source>
</evidence>